<feature type="region of interest" description="Disordered" evidence="1">
    <location>
        <begin position="33"/>
        <end position="80"/>
    </location>
</feature>
<accession>A0A8X7TNE5</accession>
<evidence type="ECO:0000256" key="1">
    <source>
        <dbReference type="SAM" id="MobiDB-lite"/>
    </source>
</evidence>
<name>A0A8X7TNE5_BRACI</name>
<protein>
    <submittedName>
        <fullName evidence="2">Uncharacterized protein</fullName>
    </submittedName>
</protein>
<evidence type="ECO:0000313" key="3">
    <source>
        <dbReference type="Proteomes" id="UP000886595"/>
    </source>
</evidence>
<gene>
    <name evidence="2" type="ORF">Bca52824_087204</name>
</gene>
<organism evidence="2 3">
    <name type="scientific">Brassica carinata</name>
    <name type="common">Ethiopian mustard</name>
    <name type="synonym">Abyssinian cabbage</name>
    <dbReference type="NCBI Taxonomy" id="52824"/>
    <lineage>
        <taxon>Eukaryota</taxon>
        <taxon>Viridiplantae</taxon>
        <taxon>Streptophyta</taxon>
        <taxon>Embryophyta</taxon>
        <taxon>Tracheophyta</taxon>
        <taxon>Spermatophyta</taxon>
        <taxon>Magnoliopsida</taxon>
        <taxon>eudicotyledons</taxon>
        <taxon>Gunneridae</taxon>
        <taxon>Pentapetalae</taxon>
        <taxon>rosids</taxon>
        <taxon>malvids</taxon>
        <taxon>Brassicales</taxon>
        <taxon>Brassicaceae</taxon>
        <taxon>Brassiceae</taxon>
        <taxon>Brassica</taxon>
    </lineage>
</organism>
<dbReference type="EMBL" id="JAAMPC010000017">
    <property type="protein sequence ID" value="KAG2247576.1"/>
    <property type="molecule type" value="Genomic_DNA"/>
</dbReference>
<proteinExistence type="predicted"/>
<reference evidence="2 3" key="1">
    <citation type="submission" date="2020-02" db="EMBL/GenBank/DDBJ databases">
        <authorList>
            <person name="Ma Q."/>
            <person name="Huang Y."/>
            <person name="Song X."/>
            <person name="Pei D."/>
        </authorList>
    </citation>
    <scope>NUCLEOTIDE SEQUENCE [LARGE SCALE GENOMIC DNA]</scope>
    <source>
        <strain evidence="2">Sxm20200214</strain>
        <tissue evidence="2">Leaf</tissue>
    </source>
</reference>
<dbReference type="Proteomes" id="UP000886595">
    <property type="component" value="Unassembled WGS sequence"/>
</dbReference>
<keyword evidence="3" id="KW-1185">Reference proteome</keyword>
<evidence type="ECO:0000313" key="2">
    <source>
        <dbReference type="EMBL" id="KAG2247576.1"/>
    </source>
</evidence>
<comment type="caution">
    <text evidence="2">The sequence shown here is derived from an EMBL/GenBank/DDBJ whole genome shotgun (WGS) entry which is preliminary data.</text>
</comment>
<dbReference type="AlphaFoldDB" id="A0A8X7TNE5"/>
<sequence>MHLDSHCCDMNNLMTVMRITGAHRRYDEYKERFPGKHGRTDRKMYSASTRQSSRYAPYEKKKQQSWRIKGDIGGPSTQQSAGLMVQDAQQSSGKRIVLGSKTRPRVSPRLLTFSPTEEVLPVDAQVIGALNDMEITSNRVERLHDTVMVEGDNEDDLLGEDLMDMEADIVKRGMRGTSMIQDFSRSRNPHPRIRMEECVEPLWVFKARRRSSSVEDLQRFADPHLETHLTHRDNVLVRGKVRKAVHTRLEVGWGGHEVRQL</sequence>